<evidence type="ECO:0000313" key="5">
    <source>
        <dbReference type="Proteomes" id="UP000221165"/>
    </source>
</evidence>
<evidence type="ECO:0000256" key="3">
    <source>
        <dbReference type="SAM" id="SignalP"/>
    </source>
</evidence>
<protein>
    <submittedName>
        <fullName evidence="4">Dna double-strand break repair rad50 atpase</fullName>
    </submittedName>
</protein>
<feature type="region of interest" description="Disordered" evidence="2">
    <location>
        <begin position="618"/>
        <end position="650"/>
    </location>
</feature>
<comment type="caution">
    <text evidence="4">The sequence shown here is derived from an EMBL/GenBank/DDBJ whole genome shotgun (WGS) entry which is preliminary data.</text>
</comment>
<dbReference type="AlphaFoldDB" id="A0A2C6LB37"/>
<dbReference type="VEuPathDB" id="ToxoDB:CSUI_001876"/>
<name>A0A2C6LB37_9APIC</name>
<organism evidence="4 5">
    <name type="scientific">Cystoisospora suis</name>
    <dbReference type="NCBI Taxonomy" id="483139"/>
    <lineage>
        <taxon>Eukaryota</taxon>
        <taxon>Sar</taxon>
        <taxon>Alveolata</taxon>
        <taxon>Apicomplexa</taxon>
        <taxon>Conoidasida</taxon>
        <taxon>Coccidia</taxon>
        <taxon>Eucoccidiorida</taxon>
        <taxon>Eimeriorina</taxon>
        <taxon>Sarcocystidae</taxon>
        <taxon>Cystoisospora</taxon>
    </lineage>
</organism>
<feature type="compositionally biased region" description="Polar residues" evidence="2">
    <location>
        <begin position="720"/>
        <end position="729"/>
    </location>
</feature>
<accession>A0A2C6LB37</accession>
<evidence type="ECO:0000256" key="2">
    <source>
        <dbReference type="SAM" id="MobiDB-lite"/>
    </source>
</evidence>
<feature type="coiled-coil region" evidence="1">
    <location>
        <begin position="577"/>
        <end position="615"/>
    </location>
</feature>
<dbReference type="EMBL" id="MIGC01000753">
    <property type="protein sequence ID" value="PHJ24274.1"/>
    <property type="molecule type" value="Genomic_DNA"/>
</dbReference>
<feature type="chain" id="PRO_5012609459" evidence="3">
    <location>
        <begin position="24"/>
        <end position="787"/>
    </location>
</feature>
<dbReference type="Proteomes" id="UP000221165">
    <property type="component" value="Unassembled WGS sequence"/>
</dbReference>
<gene>
    <name evidence="4" type="ORF">CSUI_001876</name>
</gene>
<keyword evidence="5" id="KW-1185">Reference proteome</keyword>
<sequence>MASPRLWALLVACGLVTPRLTSSLTQLEGLIRPDVQEGERPRILAFPTHLKDSLNTFLSDNTLGSLLPASDVVEHGALKAELNSTLREFKSEVEKAKATLFGSIVQLDGVKGLLSAEQLRDAVSHTGLLKLLAHVDAGAGAQPDEGEHVFAKLLRGGTARQAVHEALRNYQSRIVELKGNLKAYLSGRQGLGKIAQSPSFNALLDEISFATLLRPQAVGSSPRRLALKGILDHARDRLGPLGSVNKAEAAAVAEFEKKLQSLQDSTAREIADVLSTRKKSTDAAAVKQLVQKVGLDGFQEPVPSGLSTEESQVLALAETKKLQLQRIKKQYLKSAQALKDELTSGLSAPLTPRAELRVSKLIDAWVQGRRAVSSRQLSGVPDSLTKHDTILAAAFSRLEKNLKGDRSGALKLMPKLSEALTGFGMKVENMTSGILRDFIEAEKMESVLQPGSLLNALKIMGLNSSKGRFEFPRGHHIASWSELGFGEELAGRLQDVVSLEQFTTKLHGVVGKFNAQLPVLRGELREKLLSAAEYIDLFSLVDGNLLDNFTLRSALRPQPSKKRAQDGRRLEGLADYLDEHARSLQVLSAAVDRLLDEYEALVTELERSVVQQKAALAATGSGDVRIPPTHGDSSPPVRHTEAAGQETTRLTAVNEQTPADDLYSVIRTAANKKPNSPTFRKQSRRAEKGTRRLRRLAVADESPAPHLSAASKGPSETAADAQSSPSTPDSMEVAVKDFVYALAVIRQTLLDTIGMDPILSTMPGVETRMIALLERIDAMVAKLTNAV</sequence>
<feature type="region of interest" description="Disordered" evidence="2">
    <location>
        <begin position="669"/>
        <end position="730"/>
    </location>
</feature>
<keyword evidence="1" id="KW-0175">Coiled coil</keyword>
<dbReference type="OrthoDB" id="329315at2759"/>
<proteinExistence type="predicted"/>
<reference evidence="4 5" key="1">
    <citation type="journal article" date="2017" name="Int. J. Parasitol.">
        <title>The genome of the protozoan parasite Cystoisospora suis and a reverse vaccinology approach to identify vaccine candidates.</title>
        <authorList>
            <person name="Palmieri N."/>
            <person name="Shrestha A."/>
            <person name="Ruttkowski B."/>
            <person name="Beck T."/>
            <person name="Vogl C."/>
            <person name="Tomley F."/>
            <person name="Blake D.P."/>
            <person name="Joachim A."/>
        </authorList>
    </citation>
    <scope>NUCLEOTIDE SEQUENCE [LARGE SCALE GENOMIC DNA]</scope>
    <source>
        <strain evidence="4 5">Wien I</strain>
    </source>
</reference>
<feature type="signal peptide" evidence="3">
    <location>
        <begin position="1"/>
        <end position="23"/>
    </location>
</feature>
<dbReference type="GeneID" id="94425290"/>
<dbReference type="RefSeq" id="XP_067925947.1">
    <property type="nucleotide sequence ID" value="XM_068062079.1"/>
</dbReference>
<evidence type="ECO:0000313" key="4">
    <source>
        <dbReference type="EMBL" id="PHJ24274.1"/>
    </source>
</evidence>
<evidence type="ECO:0000256" key="1">
    <source>
        <dbReference type="SAM" id="Coils"/>
    </source>
</evidence>
<keyword evidence="3" id="KW-0732">Signal</keyword>